<dbReference type="AlphaFoldDB" id="A0A857KPG5"/>
<dbReference type="Pfam" id="PF02374">
    <property type="entry name" value="ArsA_ATPase"/>
    <property type="match status" value="1"/>
</dbReference>
<evidence type="ECO:0000259" key="2">
    <source>
        <dbReference type="Pfam" id="PF02374"/>
    </source>
</evidence>
<evidence type="ECO:0000256" key="1">
    <source>
        <dbReference type="ARBA" id="ARBA00011040"/>
    </source>
</evidence>
<dbReference type="EMBL" id="CP045810">
    <property type="protein sequence ID" value="QHN40178.1"/>
    <property type="molecule type" value="Genomic_DNA"/>
</dbReference>
<dbReference type="InterPro" id="IPR040612">
    <property type="entry name" value="ArsA_HSP20-like"/>
</dbReference>
<dbReference type="SUPFAM" id="SSF52540">
    <property type="entry name" value="P-loop containing nucleoside triphosphate hydrolases"/>
    <property type="match status" value="1"/>
</dbReference>
<dbReference type="InterPro" id="IPR025723">
    <property type="entry name" value="ArsA/GET3_ATPase-like"/>
</dbReference>
<reference evidence="4" key="1">
    <citation type="journal article" date="2021" name="Nat. Microbiol.">
        <title>Cocultivation of an ultrasmall environmental parasitic bacterium with lytic ability against bacteria associated with wastewater foams.</title>
        <authorList>
            <person name="Batinovic S."/>
            <person name="Rose J.J.A."/>
            <person name="Ratcliffe J."/>
            <person name="Seviour R.J."/>
            <person name="Petrovski S."/>
        </authorList>
    </citation>
    <scope>NUCLEOTIDE SEQUENCE</scope>
    <source>
        <strain evidence="4">CON44</strain>
    </source>
</reference>
<name>A0A857KPG5_9ACTN</name>
<dbReference type="Pfam" id="PF17886">
    <property type="entry name" value="ArsA_HSP20"/>
    <property type="match status" value="1"/>
</dbReference>
<proteinExistence type="inferred from homology"/>
<evidence type="ECO:0000259" key="3">
    <source>
        <dbReference type="Pfam" id="PF17886"/>
    </source>
</evidence>
<protein>
    <submittedName>
        <fullName evidence="4">ArsA family ATPase</fullName>
    </submittedName>
</protein>
<dbReference type="RefSeq" id="WP_040514952.1">
    <property type="nucleotide sequence ID" value="NZ_CP045804.1"/>
</dbReference>
<feature type="domain" description="ArsA HSP20-like" evidence="3">
    <location>
        <begin position="357"/>
        <end position="406"/>
    </location>
</feature>
<organism evidence="4">
    <name type="scientific">Gordonia amarae</name>
    <dbReference type="NCBI Taxonomy" id="36821"/>
    <lineage>
        <taxon>Bacteria</taxon>
        <taxon>Bacillati</taxon>
        <taxon>Actinomycetota</taxon>
        <taxon>Actinomycetes</taxon>
        <taxon>Mycobacteriales</taxon>
        <taxon>Gordoniaceae</taxon>
        <taxon>Gordonia</taxon>
    </lineage>
</organism>
<gene>
    <name evidence="4" type="ORF">GII30_14395</name>
</gene>
<dbReference type="Gene3D" id="3.40.50.300">
    <property type="entry name" value="P-loop containing nucleotide triphosphate hydrolases"/>
    <property type="match status" value="1"/>
</dbReference>
<sequence length="416" mass="44097">MVLGPAGSGVSSVATAGVLGLAHAGSGRPGGRRSAGSPVLRPVNGDDDTLLITLDRLSRTAQRLGVFRRPNEVVPVSDGLYLLSLDRLALLEETWAQFSAILSDATARSAIKLPGVGVVAGVDPGELVQLPGIEDFLLLRRVRDEATSGRWRRIVLDCSGAGDPMVFLRAPSVLHQIINRLWPRHLRIAAAAERPVLAQLSAAVDAIDTDCLDVAELICDPTSAAVTLVVTADDRGADLLESSLATIDLMGLALRSVVINRTGLGATGDEGPGTGPDPVVAGIREVLAADESDGVRVYEVATAPTPLDRPARLRKLGVTLDEPSGVGQGSSTAKVGTLSGTGLDSRFELVWRQRLPDPDTLRLGRADDDLLVTIDGFRYPVRLPSVLRRCDAVDAQWDDDRLRVVFAPDPAVWPVR</sequence>
<dbReference type="InterPro" id="IPR008978">
    <property type="entry name" value="HSP20-like_chaperone"/>
</dbReference>
<evidence type="ECO:0000313" key="4">
    <source>
        <dbReference type="EMBL" id="QHN40178.1"/>
    </source>
</evidence>
<feature type="domain" description="ArsA/GET3 Anion-transporting ATPase-like" evidence="2">
    <location>
        <begin position="122"/>
        <end position="261"/>
    </location>
</feature>
<accession>A0A857KPG5</accession>
<dbReference type="Gene3D" id="2.60.40.790">
    <property type="match status" value="1"/>
</dbReference>
<dbReference type="InterPro" id="IPR027417">
    <property type="entry name" value="P-loop_NTPase"/>
</dbReference>
<comment type="similarity">
    <text evidence="1">Belongs to the arsA ATPase family.</text>
</comment>